<dbReference type="Proteomes" id="UP000006852">
    <property type="component" value="Chromosome"/>
</dbReference>
<reference evidence="1 2" key="1">
    <citation type="journal article" date="2011" name="Stand. Genomic Sci.">
        <title>Complete genome sequence of Treponema succinifaciens type strain (6091).</title>
        <authorList>
            <person name="Han C."/>
            <person name="Gronow S."/>
            <person name="Teshima H."/>
            <person name="Lapidus A."/>
            <person name="Nolan M."/>
            <person name="Lucas S."/>
            <person name="Hammon N."/>
            <person name="Deshpande S."/>
            <person name="Cheng J.F."/>
            <person name="Zeytun A."/>
            <person name="Tapia R."/>
            <person name="Goodwin L."/>
            <person name="Pitluck S."/>
            <person name="Liolios K."/>
            <person name="Pagani I."/>
            <person name="Ivanova N."/>
            <person name="Mavromatis K."/>
            <person name="Mikhailova N."/>
            <person name="Huntemann M."/>
            <person name="Pati A."/>
            <person name="Chen A."/>
            <person name="Palaniappan K."/>
            <person name="Land M."/>
            <person name="Hauser L."/>
            <person name="Brambilla E.M."/>
            <person name="Rohde M."/>
            <person name="Goker M."/>
            <person name="Woyke T."/>
            <person name="Bristow J."/>
            <person name="Eisen J.A."/>
            <person name="Markowitz V."/>
            <person name="Hugenholtz P."/>
            <person name="Kyrpides N.C."/>
            <person name="Klenk H.P."/>
            <person name="Detter J.C."/>
        </authorList>
    </citation>
    <scope>NUCLEOTIDE SEQUENCE [LARGE SCALE GENOMIC DNA]</scope>
    <source>
        <strain evidence="2">ATCC 33096 / DSM 2489 / 6091</strain>
    </source>
</reference>
<dbReference type="HOGENOM" id="CLU_2738873_0_0_12"/>
<organism evidence="1 2">
    <name type="scientific">Treponema succinifaciens (strain ATCC 33096 / DSM 2489 / 6091)</name>
    <dbReference type="NCBI Taxonomy" id="869209"/>
    <lineage>
        <taxon>Bacteria</taxon>
        <taxon>Pseudomonadati</taxon>
        <taxon>Spirochaetota</taxon>
        <taxon>Spirochaetia</taxon>
        <taxon>Spirochaetales</taxon>
        <taxon>Treponemataceae</taxon>
        <taxon>Treponema</taxon>
    </lineage>
</organism>
<protein>
    <submittedName>
        <fullName evidence="1">Uncharacterized protein</fullName>
    </submittedName>
</protein>
<dbReference type="AlphaFoldDB" id="F2NVM1"/>
<reference evidence="2" key="2">
    <citation type="submission" date="2011-04" db="EMBL/GenBank/DDBJ databases">
        <title>The complete genome of chromosome of Treponema succinifaciens DSM 2489.</title>
        <authorList>
            <person name="Lucas S."/>
            <person name="Copeland A."/>
            <person name="Lapidus A."/>
            <person name="Bruce D."/>
            <person name="Goodwin L."/>
            <person name="Pitluck S."/>
            <person name="Peters L."/>
            <person name="Kyrpides N."/>
            <person name="Mavromatis K."/>
            <person name="Ivanova N."/>
            <person name="Ovchinnikova G."/>
            <person name="Teshima H."/>
            <person name="Detter J.C."/>
            <person name="Tapia R."/>
            <person name="Han C."/>
            <person name="Land M."/>
            <person name="Hauser L."/>
            <person name="Markowitz V."/>
            <person name="Cheng J.-F."/>
            <person name="Hugenholtz P."/>
            <person name="Woyke T."/>
            <person name="Wu D."/>
            <person name="Gronow S."/>
            <person name="Wellnitz S."/>
            <person name="Brambilla E."/>
            <person name="Klenk H.-P."/>
            <person name="Eisen J.A."/>
        </authorList>
    </citation>
    <scope>NUCLEOTIDE SEQUENCE [LARGE SCALE GENOMIC DNA]</scope>
    <source>
        <strain evidence="2">ATCC 33096 / DSM 2489 / 6091</strain>
    </source>
</reference>
<gene>
    <name evidence="1" type="ordered locus">Tresu_1085</name>
</gene>
<evidence type="ECO:0000313" key="2">
    <source>
        <dbReference type="Proteomes" id="UP000006852"/>
    </source>
</evidence>
<dbReference type="STRING" id="869209.Tresu_1085"/>
<name>F2NVM1_TRES6</name>
<keyword evidence="2" id="KW-1185">Reference proteome</keyword>
<evidence type="ECO:0000313" key="1">
    <source>
        <dbReference type="EMBL" id="AEB14000.1"/>
    </source>
</evidence>
<sequence length="71" mass="8251">MRLPCMNSMQIEFVQRLINIIVEQGEINMDALMKGRAPFDCPKFFTLFGKEAQNRIFDVVRNINMNARDVA</sequence>
<proteinExistence type="predicted"/>
<dbReference type="EMBL" id="CP002631">
    <property type="protein sequence ID" value="AEB14000.1"/>
    <property type="molecule type" value="Genomic_DNA"/>
</dbReference>
<dbReference type="KEGG" id="tsu:Tresu_1085"/>
<accession>F2NVM1</accession>